<feature type="domain" description="RNase H type-1" evidence="1">
    <location>
        <begin position="59"/>
        <end position="139"/>
    </location>
</feature>
<dbReference type="GO" id="GO:0004523">
    <property type="term" value="F:RNA-DNA hybrid ribonuclease activity"/>
    <property type="evidence" value="ECO:0007669"/>
    <property type="project" value="InterPro"/>
</dbReference>
<dbReference type="InterPro" id="IPR002156">
    <property type="entry name" value="RNaseH_domain"/>
</dbReference>
<dbReference type="Pfam" id="PF00075">
    <property type="entry name" value="RNase_H"/>
    <property type="match status" value="1"/>
</dbReference>
<reference evidence="2 3" key="1">
    <citation type="journal article" date="2020" name="Nature">
        <title>Six reference-quality genomes reveal evolution of bat adaptations.</title>
        <authorList>
            <person name="Jebb D."/>
            <person name="Huang Z."/>
            <person name="Pippel M."/>
            <person name="Hughes G.M."/>
            <person name="Lavrichenko K."/>
            <person name="Devanna P."/>
            <person name="Winkler S."/>
            <person name="Jermiin L.S."/>
            <person name="Skirmuntt E.C."/>
            <person name="Katzourakis A."/>
            <person name="Burkitt-Gray L."/>
            <person name="Ray D.A."/>
            <person name="Sullivan K.A.M."/>
            <person name="Roscito J.G."/>
            <person name="Kirilenko B.M."/>
            <person name="Davalos L.M."/>
            <person name="Corthals A.P."/>
            <person name="Power M.L."/>
            <person name="Jones G."/>
            <person name="Ransome R.D."/>
            <person name="Dechmann D.K.N."/>
            <person name="Locatelli A.G."/>
            <person name="Puechmaille S.J."/>
            <person name="Fedrigo O."/>
            <person name="Jarvis E.D."/>
            <person name="Hiller M."/>
            <person name="Vernes S.C."/>
            <person name="Myers E.W."/>
            <person name="Teeling E.C."/>
        </authorList>
    </citation>
    <scope>NUCLEOTIDE SEQUENCE [LARGE SCALE GENOMIC DNA]</scope>
    <source>
        <strain evidence="2">MRouAeg1</strain>
        <tissue evidence="2">Muscle</tissue>
    </source>
</reference>
<evidence type="ECO:0000313" key="3">
    <source>
        <dbReference type="Proteomes" id="UP000593571"/>
    </source>
</evidence>
<gene>
    <name evidence="2" type="ORF">HJG63_008608</name>
</gene>
<name>A0A7J8DHY5_ROUAE</name>
<accession>A0A7J8DHY5</accession>
<evidence type="ECO:0000259" key="1">
    <source>
        <dbReference type="PROSITE" id="PS50879"/>
    </source>
</evidence>
<dbReference type="SUPFAM" id="SSF53098">
    <property type="entry name" value="Ribonuclease H-like"/>
    <property type="match status" value="1"/>
</dbReference>
<evidence type="ECO:0000313" key="2">
    <source>
        <dbReference type="EMBL" id="KAF6422807.1"/>
    </source>
</evidence>
<sequence>MTKVLLNNNTPHVQFMKTAALNPATLLPDDDPKQPIHDCLQVLENVTCTRPDLTDDIWPNPEAALFTDGSSFVTEGIRYAGAAVVTNETVIWAQALSHRTSAQPAELVTVIQALRWDKNKTVNTYTDSKGGCQKTSGAN</sequence>
<dbReference type="InterPro" id="IPR036397">
    <property type="entry name" value="RNaseH_sf"/>
</dbReference>
<comment type="caution">
    <text evidence="2">The sequence shown here is derived from an EMBL/GenBank/DDBJ whole genome shotgun (WGS) entry which is preliminary data.</text>
</comment>
<dbReference type="PROSITE" id="PS50879">
    <property type="entry name" value="RNASE_H_1"/>
    <property type="match status" value="1"/>
</dbReference>
<dbReference type="EMBL" id="JACASE010000012">
    <property type="protein sequence ID" value="KAF6422807.1"/>
    <property type="molecule type" value="Genomic_DNA"/>
</dbReference>
<dbReference type="Gene3D" id="3.30.420.10">
    <property type="entry name" value="Ribonuclease H-like superfamily/Ribonuclease H"/>
    <property type="match status" value="1"/>
</dbReference>
<dbReference type="AlphaFoldDB" id="A0A7J8DHY5"/>
<keyword evidence="3" id="KW-1185">Reference proteome</keyword>
<dbReference type="Proteomes" id="UP000593571">
    <property type="component" value="Unassembled WGS sequence"/>
</dbReference>
<dbReference type="GO" id="GO:0003676">
    <property type="term" value="F:nucleic acid binding"/>
    <property type="evidence" value="ECO:0007669"/>
    <property type="project" value="InterPro"/>
</dbReference>
<organism evidence="2 3">
    <name type="scientific">Rousettus aegyptiacus</name>
    <name type="common">Egyptian fruit bat</name>
    <name type="synonym">Pteropus aegyptiacus</name>
    <dbReference type="NCBI Taxonomy" id="9407"/>
    <lineage>
        <taxon>Eukaryota</taxon>
        <taxon>Metazoa</taxon>
        <taxon>Chordata</taxon>
        <taxon>Craniata</taxon>
        <taxon>Vertebrata</taxon>
        <taxon>Euteleostomi</taxon>
        <taxon>Mammalia</taxon>
        <taxon>Eutheria</taxon>
        <taxon>Laurasiatheria</taxon>
        <taxon>Chiroptera</taxon>
        <taxon>Yinpterochiroptera</taxon>
        <taxon>Pteropodoidea</taxon>
        <taxon>Pteropodidae</taxon>
        <taxon>Rousettinae</taxon>
        <taxon>Rousettus</taxon>
    </lineage>
</organism>
<proteinExistence type="predicted"/>
<dbReference type="InterPro" id="IPR012337">
    <property type="entry name" value="RNaseH-like_sf"/>
</dbReference>
<protein>
    <recommendedName>
        <fullName evidence="1">RNase H type-1 domain-containing protein</fullName>
    </recommendedName>
</protein>